<name>A0A428RV25_9HYPO</name>
<evidence type="ECO:0000313" key="2">
    <source>
        <dbReference type="EMBL" id="RSL81210.1"/>
    </source>
</evidence>
<feature type="compositionally biased region" description="Acidic residues" evidence="1">
    <location>
        <begin position="261"/>
        <end position="271"/>
    </location>
</feature>
<sequence>MRGFEKSGIYPITSKPAITYIHKKQLKSRTPVEPAYIDLLPKEARFQQAEDSLAAVLDKYGDVMSSPRREKLQSARKVLSESILMDKQRNAFVSNFESRLKKVTSKRKPGKFIKPSGMFVTSVNFEDIKEQHEVEVAAAEEKEQRRQLRSVKSLVKQERGRFFEPWKADKIARFGTTRKAWKFEDWLKDTGRETDYLSIDTSNSKFNELLNQKPDGFMIDIPESQELRRARQRASKAPRPILAMDFPKSDDTVTFTGLGPFDDEDDEDEDTLVERRDPEDQDDTQFDSLPPFMKSSPPAEVIEVIDPDTPCPRQLPPQVPPLSQPRQRWKTLSETVRVMRANLNNEAGQSHSQIGS</sequence>
<feature type="compositionally biased region" description="Pro residues" evidence="1">
    <location>
        <begin position="309"/>
        <end position="323"/>
    </location>
</feature>
<reference evidence="2 3" key="1">
    <citation type="submission" date="2017-06" db="EMBL/GenBank/DDBJ databases">
        <title>Comparative genomic analysis of Ambrosia Fusariam Clade fungi.</title>
        <authorList>
            <person name="Stajich J.E."/>
            <person name="Carrillo J."/>
            <person name="Kijimoto T."/>
            <person name="Eskalen A."/>
            <person name="O'Donnell K."/>
            <person name="Kasson M."/>
        </authorList>
    </citation>
    <scope>NUCLEOTIDE SEQUENCE [LARGE SCALE GENOMIC DNA]</scope>
    <source>
        <strain evidence="2 3">NRRL62579</strain>
    </source>
</reference>
<evidence type="ECO:0000313" key="3">
    <source>
        <dbReference type="Proteomes" id="UP000287144"/>
    </source>
</evidence>
<evidence type="ECO:0000256" key="1">
    <source>
        <dbReference type="SAM" id="MobiDB-lite"/>
    </source>
</evidence>
<dbReference type="EMBL" id="NKCK01000481">
    <property type="protein sequence ID" value="RSL81210.1"/>
    <property type="molecule type" value="Genomic_DNA"/>
</dbReference>
<proteinExistence type="predicted"/>
<keyword evidence="3" id="KW-1185">Reference proteome</keyword>
<accession>A0A428RV25</accession>
<protein>
    <submittedName>
        <fullName evidence="2">Uncharacterized protein</fullName>
    </submittedName>
</protein>
<comment type="caution">
    <text evidence="2">The sequence shown here is derived from an EMBL/GenBank/DDBJ whole genome shotgun (WGS) entry which is preliminary data.</text>
</comment>
<dbReference type="Proteomes" id="UP000287144">
    <property type="component" value="Unassembled WGS sequence"/>
</dbReference>
<gene>
    <name evidence="2" type="ORF">CEP52_017249</name>
</gene>
<feature type="region of interest" description="Disordered" evidence="1">
    <location>
        <begin position="243"/>
        <end position="328"/>
    </location>
</feature>
<organism evidence="2 3">
    <name type="scientific">Fusarium oligoseptatum</name>
    <dbReference type="NCBI Taxonomy" id="2604345"/>
    <lineage>
        <taxon>Eukaryota</taxon>
        <taxon>Fungi</taxon>
        <taxon>Dikarya</taxon>
        <taxon>Ascomycota</taxon>
        <taxon>Pezizomycotina</taxon>
        <taxon>Sordariomycetes</taxon>
        <taxon>Hypocreomycetidae</taxon>
        <taxon>Hypocreales</taxon>
        <taxon>Nectriaceae</taxon>
        <taxon>Fusarium</taxon>
        <taxon>Fusarium solani species complex</taxon>
    </lineage>
</organism>
<dbReference type="AlphaFoldDB" id="A0A428RV25"/>